<accession>A0A1F5UNM1</accession>
<sequence>MHKGSSRDEFFQKLFTQDLEEIKHVHHPEEEVLRVYLRGYLSREWRDPDSLLSKLKGGDLSEWRHQEVSAHLLTCESCRQRAHTLQAETSRSGTFWVAVSEWTSTLRQRLNPVPRPALATIAVEFAVIVGLVGVLFLQPAPLFTKSAALGGITSAVAERRSPSPASTTSENNPTLEMAGVFPLPVTQAMQTLSQDPNPDSRVAAVQSLKSYADYRLVEPLSQVFEREQHPEVRQAIAQTLTIIWTHSEDQFSSMAQMLERMRAQHHQEFQGVEGFQLSIDIDQGGVSQSLRVFRAGSQYPYEMLCSSRPDLTLSQLTGFVSELDGVLVIDRSLSTGSFRLRMPLTLSAVRTIDQLESQLGVVCRK</sequence>
<keyword evidence="1" id="KW-1133">Transmembrane helix</keyword>
<proteinExistence type="predicted"/>
<keyword evidence="1" id="KW-0472">Membrane</keyword>
<evidence type="ECO:0000313" key="2">
    <source>
        <dbReference type="EMBL" id="OGF52725.1"/>
    </source>
</evidence>
<dbReference type="Gene3D" id="1.25.10.10">
    <property type="entry name" value="Leucine-rich Repeat Variant"/>
    <property type="match status" value="1"/>
</dbReference>
<organism evidence="2 3">
    <name type="scientific">Fraserbacteria sp. (strain RBG_16_55_9)</name>
    <dbReference type="NCBI Taxonomy" id="1817864"/>
    <lineage>
        <taxon>Bacteria</taxon>
        <taxon>Candidatus Fraseribacteriota</taxon>
    </lineage>
</organism>
<dbReference type="EMBL" id="MFGX01000130">
    <property type="protein sequence ID" value="OGF52725.1"/>
    <property type="molecule type" value="Genomic_DNA"/>
</dbReference>
<dbReference type="Pfam" id="PF13646">
    <property type="entry name" value="HEAT_2"/>
    <property type="match status" value="1"/>
</dbReference>
<dbReference type="AlphaFoldDB" id="A0A1F5UNM1"/>
<dbReference type="InterPro" id="IPR011989">
    <property type="entry name" value="ARM-like"/>
</dbReference>
<reference evidence="2 3" key="1">
    <citation type="journal article" date="2016" name="Nat. Commun.">
        <title>Thousands of microbial genomes shed light on interconnected biogeochemical processes in an aquifer system.</title>
        <authorList>
            <person name="Anantharaman K."/>
            <person name="Brown C.T."/>
            <person name="Hug L.A."/>
            <person name="Sharon I."/>
            <person name="Castelle C.J."/>
            <person name="Probst A.J."/>
            <person name="Thomas B.C."/>
            <person name="Singh A."/>
            <person name="Wilkins M.J."/>
            <person name="Karaoz U."/>
            <person name="Brodie E.L."/>
            <person name="Williams K.H."/>
            <person name="Hubbard S.S."/>
            <person name="Banfield J.F."/>
        </authorList>
    </citation>
    <scope>NUCLEOTIDE SEQUENCE [LARGE SCALE GENOMIC DNA]</scope>
    <source>
        <strain evidence="3">RBG_16_55_9</strain>
    </source>
</reference>
<protein>
    <submittedName>
        <fullName evidence="2">Uncharacterized protein</fullName>
    </submittedName>
</protein>
<feature type="transmembrane region" description="Helical" evidence="1">
    <location>
        <begin position="117"/>
        <end position="137"/>
    </location>
</feature>
<dbReference type="InterPro" id="IPR016024">
    <property type="entry name" value="ARM-type_fold"/>
</dbReference>
<dbReference type="STRING" id="1817864.A2Z21_08065"/>
<gene>
    <name evidence="2" type="ORF">A2Z21_08065</name>
</gene>
<evidence type="ECO:0000313" key="3">
    <source>
        <dbReference type="Proteomes" id="UP000179157"/>
    </source>
</evidence>
<dbReference type="SUPFAM" id="SSF48371">
    <property type="entry name" value="ARM repeat"/>
    <property type="match status" value="1"/>
</dbReference>
<dbReference type="Proteomes" id="UP000179157">
    <property type="component" value="Unassembled WGS sequence"/>
</dbReference>
<evidence type="ECO:0000256" key="1">
    <source>
        <dbReference type="SAM" id="Phobius"/>
    </source>
</evidence>
<name>A0A1F5UNM1_FRAXR</name>
<comment type="caution">
    <text evidence="2">The sequence shown here is derived from an EMBL/GenBank/DDBJ whole genome shotgun (WGS) entry which is preliminary data.</text>
</comment>
<keyword evidence="1" id="KW-0812">Transmembrane</keyword>